<accession>A0A5D4R321</accession>
<comment type="caution">
    <text evidence="1">The sequence shown here is derived from an EMBL/GenBank/DDBJ whole genome shotgun (WGS) entry which is preliminary data.</text>
</comment>
<proteinExistence type="predicted"/>
<reference evidence="1 2" key="1">
    <citation type="submission" date="2019-08" db="EMBL/GenBank/DDBJ databases">
        <title>Bacillus genomes from the desert of Cuatro Cienegas, Coahuila.</title>
        <authorList>
            <person name="Olmedo-Alvarez G."/>
        </authorList>
    </citation>
    <scope>NUCLEOTIDE SEQUENCE [LARGE SCALE GENOMIC DNA]</scope>
    <source>
        <strain evidence="1 2">CH446_14T</strain>
    </source>
</reference>
<evidence type="ECO:0000313" key="1">
    <source>
        <dbReference type="EMBL" id="TYS45753.1"/>
    </source>
</evidence>
<sequence length="113" mass="12663">MNYDGRSFVSVENTENGEVSSKTFFVYRQEGHIISAAYGGGDIVQGALIGIVKKDGCLEFRYNHVNSRDEIRGGKCVSTPEILPDGRIRLYEKWQWLDDESTEGSSIIEEVVV</sequence>
<name>A0A5D4R321_9BACI</name>
<dbReference type="AlphaFoldDB" id="A0A5D4R321"/>
<protein>
    <submittedName>
        <fullName evidence="1">N-acetylglutamate synthase</fullName>
    </submittedName>
</protein>
<organism evidence="1 2">
    <name type="scientific">Bacillus infantis</name>
    <dbReference type="NCBI Taxonomy" id="324767"/>
    <lineage>
        <taxon>Bacteria</taxon>
        <taxon>Bacillati</taxon>
        <taxon>Bacillota</taxon>
        <taxon>Bacilli</taxon>
        <taxon>Bacillales</taxon>
        <taxon>Bacillaceae</taxon>
        <taxon>Bacillus</taxon>
    </lineage>
</organism>
<dbReference type="EMBL" id="VTER01000010">
    <property type="protein sequence ID" value="TYS45753.1"/>
    <property type="molecule type" value="Genomic_DNA"/>
</dbReference>
<dbReference type="Proteomes" id="UP000322139">
    <property type="component" value="Unassembled WGS sequence"/>
</dbReference>
<gene>
    <name evidence="1" type="ORF">FZD51_19135</name>
</gene>
<dbReference type="InterPro" id="IPR058595">
    <property type="entry name" value="Avidin-like"/>
</dbReference>
<evidence type="ECO:0000313" key="2">
    <source>
        <dbReference type="Proteomes" id="UP000322139"/>
    </source>
</evidence>
<dbReference type="Pfam" id="PF26421">
    <property type="entry name" value="Avidin_like"/>
    <property type="match status" value="1"/>
</dbReference>